<dbReference type="InterPro" id="IPR012902">
    <property type="entry name" value="N_methyl_site"/>
</dbReference>
<dbReference type="PANTHER" id="PTHR30093:SF44">
    <property type="entry name" value="TYPE II SECRETION SYSTEM CORE PROTEIN G"/>
    <property type="match status" value="1"/>
</dbReference>
<feature type="transmembrane region" description="Helical" evidence="6">
    <location>
        <begin position="23"/>
        <end position="47"/>
    </location>
</feature>
<dbReference type="Pfam" id="PF07963">
    <property type="entry name" value="N_methyl"/>
    <property type="match status" value="1"/>
</dbReference>
<keyword evidence="2" id="KW-0488">Methylation</keyword>
<dbReference type="SUPFAM" id="SSF54523">
    <property type="entry name" value="Pili subunits"/>
    <property type="match status" value="1"/>
</dbReference>
<protein>
    <submittedName>
        <fullName evidence="7">Type IV pilin-like G/H family protein</fullName>
    </submittedName>
</protein>
<accession>A0AAF0ZCZ3</accession>
<reference evidence="7" key="1">
    <citation type="submission" date="2023-11" db="EMBL/GenBank/DDBJ databases">
        <title>Genome sequence of Cyanobacterium aponinum BCRC AL20115.</title>
        <authorList>
            <person name="Chang H.-Y."/>
            <person name="Lin K.-M."/>
            <person name="Hsueh H.-T."/>
            <person name="Chu H.-A."/>
            <person name="Kuo C.-H."/>
        </authorList>
    </citation>
    <scope>NUCLEOTIDE SEQUENCE</scope>
    <source>
        <strain evidence="7">AL20115</strain>
    </source>
</reference>
<dbReference type="EMBL" id="CP138348">
    <property type="protein sequence ID" value="WPF90081.1"/>
    <property type="molecule type" value="Genomic_DNA"/>
</dbReference>
<dbReference type="InterPro" id="IPR031975">
    <property type="entry name" value="Pilin_GH"/>
</dbReference>
<evidence type="ECO:0000256" key="5">
    <source>
        <dbReference type="ARBA" id="ARBA00023136"/>
    </source>
</evidence>
<dbReference type="Pfam" id="PF16734">
    <property type="entry name" value="Pilin_GH"/>
    <property type="match status" value="1"/>
</dbReference>
<evidence type="ECO:0000256" key="2">
    <source>
        <dbReference type="ARBA" id="ARBA00022481"/>
    </source>
</evidence>
<comment type="subcellular location">
    <subcellularLocation>
        <location evidence="1">Membrane</location>
        <topology evidence="1">Single-pass membrane protein</topology>
    </subcellularLocation>
</comment>
<keyword evidence="4 6" id="KW-1133">Transmembrane helix</keyword>
<evidence type="ECO:0000256" key="3">
    <source>
        <dbReference type="ARBA" id="ARBA00022692"/>
    </source>
</evidence>
<dbReference type="InterPro" id="IPR045584">
    <property type="entry name" value="Pilin-like"/>
</dbReference>
<dbReference type="NCBIfam" id="TIGR02532">
    <property type="entry name" value="IV_pilin_GFxxxE"/>
    <property type="match status" value="1"/>
</dbReference>
<evidence type="ECO:0000256" key="6">
    <source>
        <dbReference type="SAM" id="Phobius"/>
    </source>
</evidence>
<organism evidence="7">
    <name type="scientific">Cyanobacterium aponinum AL20115</name>
    <dbReference type="NCBI Taxonomy" id="3090662"/>
    <lineage>
        <taxon>Bacteria</taxon>
        <taxon>Bacillati</taxon>
        <taxon>Cyanobacteriota</taxon>
        <taxon>Cyanophyceae</taxon>
        <taxon>Oscillatoriophycideae</taxon>
        <taxon>Chroococcales</taxon>
        <taxon>Geminocystaceae</taxon>
        <taxon>Cyanobacterium</taxon>
    </lineage>
</organism>
<evidence type="ECO:0000313" key="7">
    <source>
        <dbReference type="EMBL" id="WPF90081.1"/>
    </source>
</evidence>
<dbReference type="RefSeq" id="WP_320002173.1">
    <property type="nucleotide sequence ID" value="NZ_CP138348.1"/>
</dbReference>
<dbReference type="PANTHER" id="PTHR30093">
    <property type="entry name" value="GENERAL SECRETION PATHWAY PROTEIN G"/>
    <property type="match status" value="1"/>
</dbReference>
<sequence>MKPEVTLKYLAYLRNKKANNEGFTLIELLVVVIIIGVLAAVALPNLLGQVGKARETELKNAVGTVNRSQQAYHFERQTFADDINFLGIKLPTEYLTDTTMAIAGSVDSATNASQNTAFAKDGTRAFSGLIIHGEGTFAQAICQSNEITDAIGAPATADSAGCDGVSAGIIR</sequence>
<dbReference type="GO" id="GO:0016020">
    <property type="term" value="C:membrane"/>
    <property type="evidence" value="ECO:0007669"/>
    <property type="project" value="UniProtKB-SubCell"/>
</dbReference>
<dbReference type="Gene3D" id="3.30.700.10">
    <property type="entry name" value="Glycoprotein, Type 4 Pilin"/>
    <property type="match status" value="1"/>
</dbReference>
<keyword evidence="3 6" id="KW-0812">Transmembrane</keyword>
<evidence type="ECO:0000256" key="1">
    <source>
        <dbReference type="ARBA" id="ARBA00004167"/>
    </source>
</evidence>
<evidence type="ECO:0000256" key="4">
    <source>
        <dbReference type="ARBA" id="ARBA00022989"/>
    </source>
</evidence>
<dbReference type="PROSITE" id="PS00409">
    <property type="entry name" value="PROKAR_NTER_METHYL"/>
    <property type="match status" value="1"/>
</dbReference>
<keyword evidence="5 6" id="KW-0472">Membrane</keyword>
<dbReference type="AlphaFoldDB" id="A0AAF0ZCZ3"/>
<proteinExistence type="predicted"/>
<gene>
    <name evidence="7" type="ORF">SAY89_07385</name>
</gene>
<name>A0AAF0ZCZ3_9CHRO</name>